<protein>
    <submittedName>
        <fullName evidence="1">Uncharacterized protein</fullName>
    </submittedName>
</protein>
<evidence type="ECO:0000313" key="2">
    <source>
        <dbReference type="Proteomes" id="UP001597180"/>
    </source>
</evidence>
<name>A0ABW3ULA1_9BACL</name>
<gene>
    <name evidence="1" type="ORF">ACFQ4B_09455</name>
</gene>
<reference evidence="2" key="1">
    <citation type="journal article" date="2019" name="Int. J. Syst. Evol. Microbiol.">
        <title>The Global Catalogue of Microorganisms (GCM) 10K type strain sequencing project: providing services to taxonomists for standard genome sequencing and annotation.</title>
        <authorList>
            <consortium name="The Broad Institute Genomics Platform"/>
            <consortium name="The Broad Institute Genome Sequencing Center for Infectious Disease"/>
            <person name="Wu L."/>
            <person name="Ma J."/>
        </authorList>
    </citation>
    <scope>NUCLEOTIDE SEQUENCE [LARGE SCALE GENOMIC DNA]</scope>
    <source>
        <strain evidence="2">CCUG 53270</strain>
    </source>
</reference>
<proteinExistence type="predicted"/>
<dbReference type="EMBL" id="JBHTLU010000013">
    <property type="protein sequence ID" value="MFD1220345.1"/>
    <property type="molecule type" value="Genomic_DNA"/>
</dbReference>
<keyword evidence="2" id="KW-1185">Reference proteome</keyword>
<dbReference type="Proteomes" id="UP001597180">
    <property type="component" value="Unassembled WGS sequence"/>
</dbReference>
<evidence type="ECO:0000313" key="1">
    <source>
        <dbReference type="EMBL" id="MFD1220345.1"/>
    </source>
</evidence>
<organism evidence="1 2">
    <name type="scientific">Paenibacillus vulneris</name>
    <dbReference type="NCBI Taxonomy" id="1133364"/>
    <lineage>
        <taxon>Bacteria</taxon>
        <taxon>Bacillati</taxon>
        <taxon>Bacillota</taxon>
        <taxon>Bacilli</taxon>
        <taxon>Bacillales</taxon>
        <taxon>Paenibacillaceae</taxon>
        <taxon>Paenibacillus</taxon>
    </lineage>
</organism>
<accession>A0ABW3ULA1</accession>
<comment type="caution">
    <text evidence="1">The sequence shown here is derived from an EMBL/GenBank/DDBJ whole genome shotgun (WGS) entry which is preliminary data.</text>
</comment>
<dbReference type="RefSeq" id="WP_079914424.1">
    <property type="nucleotide sequence ID" value="NZ_BAABJG010000006.1"/>
</dbReference>
<sequence length="129" mass="15192">MEHVDLLIKKLTKYVSFGQPVSSGSVFNQRISDPRIPISAYYMTMKPHNEEERCYHEVWLTKEGLFAITEAWYTDTMVRRKLIHNDLTYEQLIEVHGEDEAKGVVVRMTEIISKSESDDWSRSLHSRRM</sequence>